<evidence type="ECO:0000256" key="7">
    <source>
        <dbReference type="ARBA" id="ARBA00046288"/>
    </source>
</evidence>
<evidence type="ECO:0000256" key="5">
    <source>
        <dbReference type="ARBA" id="ARBA00022989"/>
    </source>
</evidence>
<feature type="transmembrane region" description="Helical" evidence="9">
    <location>
        <begin position="205"/>
        <end position="225"/>
    </location>
</feature>
<evidence type="ECO:0000259" key="10">
    <source>
        <dbReference type="PROSITE" id="PS50011"/>
    </source>
</evidence>
<dbReference type="GO" id="GO:0012505">
    <property type="term" value="C:endomembrane system"/>
    <property type="evidence" value="ECO:0007669"/>
    <property type="project" value="UniProtKB-SubCell"/>
</dbReference>
<comment type="subcellular location">
    <subcellularLocation>
        <location evidence="7">Endomembrane system</location>
        <topology evidence="7">Single-pass type I membrane protein</topology>
    </subcellularLocation>
</comment>
<dbReference type="InterPro" id="IPR011009">
    <property type="entry name" value="Kinase-like_dom_sf"/>
</dbReference>
<evidence type="ECO:0000256" key="2">
    <source>
        <dbReference type="ARBA" id="ARBA00022692"/>
    </source>
</evidence>
<evidence type="ECO:0000256" key="1">
    <source>
        <dbReference type="ARBA" id="ARBA00022614"/>
    </source>
</evidence>
<evidence type="ECO:0000256" key="6">
    <source>
        <dbReference type="ARBA" id="ARBA00023136"/>
    </source>
</evidence>
<dbReference type="Gene3D" id="3.30.200.20">
    <property type="entry name" value="Phosphorylase Kinase, domain 1"/>
    <property type="match status" value="1"/>
</dbReference>
<dbReference type="InterPro" id="IPR013210">
    <property type="entry name" value="LRR_N_plant-typ"/>
</dbReference>
<evidence type="ECO:0000256" key="4">
    <source>
        <dbReference type="ARBA" id="ARBA00022737"/>
    </source>
</evidence>
<evidence type="ECO:0000256" key="8">
    <source>
        <dbReference type="SAM" id="MobiDB-lite"/>
    </source>
</evidence>
<dbReference type="GO" id="GO:0005524">
    <property type="term" value="F:ATP binding"/>
    <property type="evidence" value="ECO:0007669"/>
    <property type="project" value="InterPro"/>
</dbReference>
<sequence>MEIKNWKYNRLGVVILFLLYRNLILCSSLNEEGMALLKLRERIVSDPYDALNSWKMDFGEIDHCSWFGVECSHDDKVVVLRICHLTSRNLKDLGLEGMLAPEITNLVHIKSIILRNNSFTGIIPKGIGELNELEVLDFGYNNFNGPLPLDLGSSLSLAILLLDNNVQLSSILPEIQHLEMLYEFQVDENQLSNAVKGSSCSKRSITWYVTIINLIIFSSGISLWLSEVNPQDISLNEVHKCASSLDHGMKNAANTENAIHRRRMQSDLERMPSPPPSPKPATIAVTLPPPTTMTSPAPSPSDPFGTSSSPNVFTLPPTTTTTSPAPSPSGTFGTSSSPNITASPSISAPAPSNSSVAGVAAGSSWSKKHQIPIIAGAVGGTLVILVSIISIYICKINKVAVRPWATGMSGQLQKAFITGVPKLKRSEIEAGCEDFSNVIGSLPFGTLYKGTLSSGVEIAVLAVASVAVTSAKDWSRNLEVQFRQKIEKLSKVNHKNFVNLLGYCEEEEPFTRMMVFEYAPNGTLFEHLHVKESEHLEWGTRLRIAMGMAYCLEHMHQLNPPIAHNNLSSSAISLTEDYASKIADFYFSNNTEVSSKKRPDLPLASMENNVYDFGVLLFEIVTGRLPYSVDSVSLEDWASDYLRGYQPLREMVDPTLDSFDEEKLERIGEVIKSCVQRDPKRRPRMRDVTARLREITSLAPDAAIPKLSPLWWAELEILSTEAC</sequence>
<dbReference type="Gene3D" id="1.10.510.10">
    <property type="entry name" value="Transferase(Phosphotransferase) domain 1"/>
    <property type="match status" value="1"/>
</dbReference>
<dbReference type="FunFam" id="3.30.200.20:FF:000489">
    <property type="entry name" value="Inactive receptor-like serine/threonine-protein kinase"/>
    <property type="match status" value="1"/>
</dbReference>
<keyword evidence="6 9" id="KW-0472">Membrane</keyword>
<feature type="domain" description="Protein kinase" evidence="10">
    <location>
        <begin position="433"/>
        <end position="696"/>
    </location>
</feature>
<dbReference type="AlphaFoldDB" id="A0A6N2NG98"/>
<evidence type="ECO:0000256" key="9">
    <source>
        <dbReference type="SAM" id="Phobius"/>
    </source>
</evidence>
<dbReference type="Gene3D" id="3.80.10.10">
    <property type="entry name" value="Ribonuclease Inhibitor"/>
    <property type="match status" value="1"/>
</dbReference>
<reference evidence="11" key="1">
    <citation type="submission" date="2019-03" db="EMBL/GenBank/DDBJ databases">
        <authorList>
            <person name="Mank J."/>
            <person name="Almeida P."/>
        </authorList>
    </citation>
    <scope>NUCLEOTIDE SEQUENCE</scope>
    <source>
        <strain evidence="11">78183</strain>
    </source>
</reference>
<keyword evidence="4" id="KW-0677">Repeat</keyword>
<dbReference type="GO" id="GO:0004672">
    <property type="term" value="F:protein kinase activity"/>
    <property type="evidence" value="ECO:0007669"/>
    <property type="project" value="InterPro"/>
</dbReference>
<dbReference type="SUPFAM" id="SSF52058">
    <property type="entry name" value="L domain-like"/>
    <property type="match status" value="1"/>
</dbReference>
<dbReference type="Pfam" id="PF08263">
    <property type="entry name" value="LRRNT_2"/>
    <property type="match status" value="1"/>
</dbReference>
<feature type="region of interest" description="Disordered" evidence="8">
    <location>
        <begin position="266"/>
        <end position="353"/>
    </location>
</feature>
<feature type="transmembrane region" description="Helical" evidence="9">
    <location>
        <begin position="373"/>
        <end position="393"/>
    </location>
</feature>
<proteinExistence type="predicted"/>
<dbReference type="PANTHER" id="PTHR46084">
    <property type="entry name" value="PROTEIN MALE DISCOVERER 2"/>
    <property type="match status" value="1"/>
</dbReference>
<keyword evidence="1" id="KW-0433">Leucine-rich repeat</keyword>
<dbReference type="InterPro" id="IPR032675">
    <property type="entry name" value="LRR_dom_sf"/>
</dbReference>
<organism evidence="11">
    <name type="scientific">Salix viminalis</name>
    <name type="common">Common osier</name>
    <name type="synonym">Basket willow</name>
    <dbReference type="NCBI Taxonomy" id="40686"/>
    <lineage>
        <taxon>Eukaryota</taxon>
        <taxon>Viridiplantae</taxon>
        <taxon>Streptophyta</taxon>
        <taxon>Embryophyta</taxon>
        <taxon>Tracheophyta</taxon>
        <taxon>Spermatophyta</taxon>
        <taxon>Magnoliopsida</taxon>
        <taxon>eudicotyledons</taxon>
        <taxon>Gunneridae</taxon>
        <taxon>Pentapetalae</taxon>
        <taxon>rosids</taxon>
        <taxon>fabids</taxon>
        <taxon>Malpighiales</taxon>
        <taxon>Salicaceae</taxon>
        <taxon>Saliceae</taxon>
        <taxon>Salix</taxon>
    </lineage>
</organism>
<name>A0A6N2NG98_SALVM</name>
<dbReference type="PROSITE" id="PS50011">
    <property type="entry name" value="PROTEIN_KINASE_DOM"/>
    <property type="match status" value="1"/>
</dbReference>
<dbReference type="EMBL" id="CAADRP010002262">
    <property type="protein sequence ID" value="VFU64584.1"/>
    <property type="molecule type" value="Genomic_DNA"/>
</dbReference>
<keyword evidence="5 9" id="KW-1133">Transmembrane helix</keyword>
<keyword evidence="3" id="KW-0732">Signal</keyword>
<evidence type="ECO:0000256" key="3">
    <source>
        <dbReference type="ARBA" id="ARBA00022729"/>
    </source>
</evidence>
<dbReference type="InterPro" id="IPR001245">
    <property type="entry name" value="Ser-Thr/Tyr_kinase_cat_dom"/>
</dbReference>
<evidence type="ECO:0000313" key="11">
    <source>
        <dbReference type="EMBL" id="VFU64584.1"/>
    </source>
</evidence>
<feature type="compositionally biased region" description="Pro residues" evidence="8">
    <location>
        <begin position="287"/>
        <end position="301"/>
    </location>
</feature>
<keyword evidence="2 9" id="KW-0812">Transmembrane</keyword>
<gene>
    <name evidence="11" type="ORF">SVIM_LOCUS494776</name>
</gene>
<dbReference type="PANTHER" id="PTHR46084:SF4">
    <property type="entry name" value="PROTEIN KINASE DOMAIN-CONTAINING PROTEIN"/>
    <property type="match status" value="1"/>
</dbReference>
<accession>A0A6N2NG98</accession>
<dbReference type="InterPro" id="IPR000719">
    <property type="entry name" value="Prot_kinase_dom"/>
</dbReference>
<dbReference type="SUPFAM" id="SSF56112">
    <property type="entry name" value="Protein kinase-like (PK-like)"/>
    <property type="match status" value="1"/>
</dbReference>
<protein>
    <recommendedName>
        <fullName evidence="10">Protein kinase domain-containing protein</fullName>
    </recommendedName>
</protein>
<feature type="compositionally biased region" description="Low complexity" evidence="8">
    <location>
        <begin position="313"/>
        <end position="353"/>
    </location>
</feature>
<dbReference type="Pfam" id="PF07714">
    <property type="entry name" value="PK_Tyr_Ser-Thr"/>
    <property type="match status" value="1"/>
</dbReference>